<organism evidence="1 2">
    <name type="scientific">Peronosclerospora sorghi</name>
    <dbReference type="NCBI Taxonomy" id="230839"/>
    <lineage>
        <taxon>Eukaryota</taxon>
        <taxon>Sar</taxon>
        <taxon>Stramenopiles</taxon>
        <taxon>Oomycota</taxon>
        <taxon>Peronosporomycetes</taxon>
        <taxon>Peronosporales</taxon>
        <taxon>Peronosporaceae</taxon>
        <taxon>Peronosclerospora</taxon>
    </lineage>
</organism>
<name>A0ACC0WJB5_9STRA</name>
<evidence type="ECO:0000313" key="1">
    <source>
        <dbReference type="EMBL" id="KAI9918750.1"/>
    </source>
</evidence>
<dbReference type="EMBL" id="CM047591">
    <property type="protein sequence ID" value="KAI9918750.1"/>
    <property type="molecule type" value="Genomic_DNA"/>
</dbReference>
<accession>A0ACC0WJB5</accession>
<protein>
    <submittedName>
        <fullName evidence="1">Uncharacterized protein</fullName>
    </submittedName>
</protein>
<sequence length="89" mass="10225">MLIKQYIQAGDVLVNGEEVQAKWLKVPADAHVRLDFRAQRHQKNKVTLVLNKPLDYVSSQPEAKKLPAVQLLTFENECQELSRVKPNKM</sequence>
<reference evidence="1 2" key="1">
    <citation type="journal article" date="2022" name="bioRxiv">
        <title>The genome of the oomycete Peronosclerospora sorghi, a cosmopolitan pathogen of maize and sorghum, is inflated with dispersed pseudogenes.</title>
        <authorList>
            <person name="Fletcher K."/>
            <person name="Martin F."/>
            <person name="Isakeit T."/>
            <person name="Cavanaugh K."/>
            <person name="Magill C."/>
            <person name="Michelmore R."/>
        </authorList>
    </citation>
    <scope>NUCLEOTIDE SEQUENCE [LARGE SCALE GENOMIC DNA]</scope>
    <source>
        <strain evidence="1">P6</strain>
    </source>
</reference>
<proteinExistence type="predicted"/>
<evidence type="ECO:0000313" key="2">
    <source>
        <dbReference type="Proteomes" id="UP001163321"/>
    </source>
</evidence>
<dbReference type="Proteomes" id="UP001163321">
    <property type="component" value="Chromosome 12"/>
</dbReference>
<keyword evidence="2" id="KW-1185">Reference proteome</keyword>
<gene>
    <name evidence="1" type="ORF">PsorP6_012172</name>
</gene>
<comment type="caution">
    <text evidence="1">The sequence shown here is derived from an EMBL/GenBank/DDBJ whole genome shotgun (WGS) entry which is preliminary data.</text>
</comment>